<name>A0A941JFR4_NIACI</name>
<keyword evidence="1" id="KW-1133">Transmembrane helix</keyword>
<dbReference type="AlphaFoldDB" id="A0A941JFR4"/>
<keyword evidence="1" id="KW-0812">Transmembrane</keyword>
<evidence type="ECO:0000313" key="2">
    <source>
        <dbReference type="EMBL" id="MBR8669511.1"/>
    </source>
</evidence>
<feature type="transmembrane region" description="Helical" evidence="1">
    <location>
        <begin position="56"/>
        <end position="78"/>
    </location>
</feature>
<feature type="transmembrane region" description="Helical" evidence="1">
    <location>
        <begin position="84"/>
        <end position="105"/>
    </location>
</feature>
<sequence length="271" mass="32377">MQDLFAFLLSLLILGGILCSIYFITEKVLYRKIQSLSEKTSKHLISKKFINNYMRFFRINELLFIILSIMYIILIFYFGINRYILFLFLLIILYSVYTIFLLGLLEELKKYINFDNSLIKSWIAKINKDIYLINRISLLLGKTSLHILIYFFGVYVIMTGYVTFEDMPVLAQYIILFIIPIGLSVFVFIDKETENLRRILIYFILLVFVFFKSYYDFNLLSGSNNKNPFNEYIFFLLLTLFTALDRFIKSLKDDYEVFKEIQSDRKITKQE</sequence>
<feature type="transmembrane region" description="Helical" evidence="1">
    <location>
        <begin position="170"/>
        <end position="188"/>
    </location>
</feature>
<feature type="transmembrane region" description="Helical" evidence="1">
    <location>
        <begin position="6"/>
        <end position="25"/>
    </location>
</feature>
<evidence type="ECO:0000256" key="1">
    <source>
        <dbReference type="SAM" id="Phobius"/>
    </source>
</evidence>
<proteinExistence type="predicted"/>
<gene>
    <name evidence="2" type="ORF">KD144_08150</name>
</gene>
<accession>A0A941JFR4</accession>
<reference evidence="2" key="1">
    <citation type="submission" date="2021-04" db="EMBL/GenBank/DDBJ databases">
        <title>Genomic analysis of electroactive and textile dye degrading Bacillus circulans strain: DC10 isolated from constructed wetland-microbial fuel cells treating textile dye wastewaters.</title>
        <authorList>
            <person name="Patel D.U."/>
            <person name="Desai C.R."/>
        </authorList>
    </citation>
    <scope>NUCLEOTIDE SEQUENCE</scope>
    <source>
        <strain evidence="2">DC10</strain>
    </source>
</reference>
<feature type="transmembrane region" description="Helical" evidence="1">
    <location>
        <begin position="145"/>
        <end position="164"/>
    </location>
</feature>
<comment type="caution">
    <text evidence="2">The sequence shown here is derived from an EMBL/GenBank/DDBJ whole genome shotgun (WGS) entry which is preliminary data.</text>
</comment>
<feature type="transmembrane region" description="Helical" evidence="1">
    <location>
        <begin position="229"/>
        <end position="248"/>
    </location>
</feature>
<organism evidence="2">
    <name type="scientific">Niallia circulans</name>
    <name type="common">Bacillus circulans</name>
    <dbReference type="NCBI Taxonomy" id="1397"/>
    <lineage>
        <taxon>Bacteria</taxon>
        <taxon>Bacillati</taxon>
        <taxon>Bacillota</taxon>
        <taxon>Bacilli</taxon>
        <taxon>Bacillales</taxon>
        <taxon>Bacillaceae</taxon>
        <taxon>Niallia</taxon>
    </lineage>
</organism>
<protein>
    <submittedName>
        <fullName evidence="2">Uncharacterized protein</fullName>
    </submittedName>
</protein>
<feature type="transmembrane region" description="Helical" evidence="1">
    <location>
        <begin position="200"/>
        <end position="217"/>
    </location>
</feature>
<dbReference type="EMBL" id="JAGTPX010000006">
    <property type="protein sequence ID" value="MBR8669511.1"/>
    <property type="molecule type" value="Genomic_DNA"/>
</dbReference>
<keyword evidence="1" id="KW-0472">Membrane</keyword>